<dbReference type="EMBL" id="LSSL01007694">
    <property type="protein sequence ID" value="OLY77760.1"/>
    <property type="molecule type" value="Genomic_DNA"/>
</dbReference>
<proteinExistence type="predicted"/>
<sequence>MEADSPYQLNWYKSSLRNFFCAAKDEATPSALSLAHLPPSPRRDLRADITPLFHLSTIRPLLPVLTTLSVCKATTVGVIGENLTGGLGSALKERPIKEDVRSSIIASPAKLTDGSKSSPNAKTS</sequence>
<protein>
    <submittedName>
        <fullName evidence="1">Uncharacterized protein</fullName>
    </submittedName>
</protein>
<evidence type="ECO:0000313" key="2">
    <source>
        <dbReference type="Proteomes" id="UP000187455"/>
    </source>
</evidence>
<organism evidence="1 2">
    <name type="scientific">Smittium mucronatum</name>
    <dbReference type="NCBI Taxonomy" id="133383"/>
    <lineage>
        <taxon>Eukaryota</taxon>
        <taxon>Fungi</taxon>
        <taxon>Fungi incertae sedis</taxon>
        <taxon>Zoopagomycota</taxon>
        <taxon>Kickxellomycotina</taxon>
        <taxon>Harpellomycetes</taxon>
        <taxon>Harpellales</taxon>
        <taxon>Legeriomycetaceae</taxon>
        <taxon>Smittium</taxon>
    </lineage>
</organism>
<name>A0A1R0GLK6_9FUNG</name>
<dbReference type="AlphaFoldDB" id="A0A1R0GLK6"/>
<accession>A0A1R0GLK6</accession>
<gene>
    <name evidence="1" type="ORF">AYI68_g8205</name>
</gene>
<keyword evidence="2" id="KW-1185">Reference proteome</keyword>
<reference evidence="1 2" key="1">
    <citation type="journal article" date="2016" name="Mol. Biol. Evol.">
        <title>Genome-Wide Survey of Gut Fungi (Harpellales) Reveals the First Horizontally Transferred Ubiquitin Gene from a Mosquito Host.</title>
        <authorList>
            <person name="Wang Y."/>
            <person name="White M.M."/>
            <person name="Kvist S."/>
            <person name="Moncalvo J.M."/>
        </authorList>
    </citation>
    <scope>NUCLEOTIDE SEQUENCE [LARGE SCALE GENOMIC DNA]</scope>
    <source>
        <strain evidence="1 2">ALG-7-W6</strain>
    </source>
</reference>
<evidence type="ECO:0000313" key="1">
    <source>
        <dbReference type="EMBL" id="OLY77760.1"/>
    </source>
</evidence>
<comment type="caution">
    <text evidence="1">The sequence shown here is derived from an EMBL/GenBank/DDBJ whole genome shotgun (WGS) entry which is preliminary data.</text>
</comment>
<dbReference type="Proteomes" id="UP000187455">
    <property type="component" value="Unassembled WGS sequence"/>
</dbReference>